<dbReference type="SUPFAM" id="SSF51338">
    <property type="entry name" value="Composite domain of metallo-dependent hydrolases"/>
    <property type="match status" value="1"/>
</dbReference>
<proteinExistence type="predicted"/>
<dbReference type="OrthoDB" id="9767366at2"/>
<dbReference type="SUPFAM" id="SSF51556">
    <property type="entry name" value="Metallo-dependent hydrolases"/>
    <property type="match status" value="1"/>
</dbReference>
<dbReference type="InterPro" id="IPR032466">
    <property type="entry name" value="Metal_Hydrolase"/>
</dbReference>
<dbReference type="Pfam" id="PF07969">
    <property type="entry name" value="Amidohydro_3"/>
    <property type="match status" value="1"/>
</dbReference>
<dbReference type="AlphaFoldDB" id="A0A0U1NZ12"/>
<dbReference type="InterPro" id="IPR013108">
    <property type="entry name" value="Amidohydro_3"/>
</dbReference>
<sequence length="532" mass="59332">MSKTIYTNGLIYTLDAGNPLVEAVVVENGRIVDTGSHDDMLLHWGRTGSTIVDLQGKMVTPGLIDSHLHLSGVANHFLDLDLVGVKSKGEMLERIKDKAKTIAPGKWLIGMGWDENLFTDGTFPTIEELDREAPNCPIYLKRICHHAFLVNSKALEMCHYHASSEVPAGGTIVLDPFTKKPTGLLLESASQLITKYIPERKYEEYKNGLKQAMKFALKKGLTSVHTNDPAYLGGLDQTYQMFDELINGEGIGLRCNLLIDYPYLKRLKEKGMFAGFGNEKLQIGAIKIFADGAFGRRTALLSEPYQDDPGQLGEAMHSQEALYEMIKEIRDHGFPIAVHTIGDKALENVLDILDQIPKVKYRDRLIHVSLVREELIRRLMDSSRIADIQPRFVVGDYPWVKERVGEKRERFLYAWKTLLSSGVLCAGGSDAPIEPVDPLLGIHAAVTRRAPLETHNGWNEQEKLSMLEAIKLFTISGAYATNEEDCKGTISRGKLADMTVFSNNLFAIEDPDEVLRTKIEMTITDGVIQYGA</sequence>
<dbReference type="Proteomes" id="UP000199087">
    <property type="component" value="Unassembled WGS sequence"/>
</dbReference>
<dbReference type="InterPro" id="IPR011059">
    <property type="entry name" value="Metal-dep_hydrolase_composite"/>
</dbReference>
<dbReference type="EMBL" id="CVRB01000003">
    <property type="protein sequence ID" value="CRK83088.1"/>
    <property type="molecule type" value="Genomic_DNA"/>
</dbReference>
<accession>A0A0U1NZ12</accession>
<dbReference type="RefSeq" id="WP_090635374.1">
    <property type="nucleotide sequence ID" value="NZ_CVRB01000003.1"/>
</dbReference>
<dbReference type="CDD" id="cd01300">
    <property type="entry name" value="YtcJ_like"/>
    <property type="match status" value="1"/>
</dbReference>
<evidence type="ECO:0000259" key="1">
    <source>
        <dbReference type="Pfam" id="PF07969"/>
    </source>
</evidence>
<name>A0A0U1NZ12_9BACI</name>
<gene>
    <name evidence="2" type="ORF">BN000_03045</name>
</gene>
<dbReference type="GO" id="GO:0016810">
    <property type="term" value="F:hydrolase activity, acting on carbon-nitrogen (but not peptide) bonds"/>
    <property type="evidence" value="ECO:0007669"/>
    <property type="project" value="InterPro"/>
</dbReference>
<protein>
    <submittedName>
        <fullName evidence="2">Amidohydrolase</fullName>
    </submittedName>
</protein>
<dbReference type="STRING" id="1499688.BN000_03045"/>
<dbReference type="InterPro" id="IPR033932">
    <property type="entry name" value="YtcJ-like"/>
</dbReference>
<evidence type="ECO:0000313" key="3">
    <source>
        <dbReference type="Proteomes" id="UP000199087"/>
    </source>
</evidence>
<dbReference type="PANTHER" id="PTHR22642">
    <property type="entry name" value="IMIDAZOLONEPROPIONASE"/>
    <property type="match status" value="1"/>
</dbReference>
<dbReference type="PANTHER" id="PTHR22642:SF2">
    <property type="entry name" value="PROTEIN LONG AFTER FAR-RED 3"/>
    <property type="match status" value="1"/>
</dbReference>
<evidence type="ECO:0000313" key="2">
    <source>
        <dbReference type="EMBL" id="CRK83088.1"/>
    </source>
</evidence>
<feature type="domain" description="Amidohydrolase 3" evidence="1">
    <location>
        <begin position="51"/>
        <end position="529"/>
    </location>
</feature>
<dbReference type="Gene3D" id="2.30.40.10">
    <property type="entry name" value="Urease, subunit C, domain 1"/>
    <property type="match status" value="1"/>
</dbReference>
<organism evidence="2 3">
    <name type="scientific">Neobacillus massiliamazoniensis</name>
    <dbReference type="NCBI Taxonomy" id="1499688"/>
    <lineage>
        <taxon>Bacteria</taxon>
        <taxon>Bacillati</taxon>
        <taxon>Bacillota</taxon>
        <taxon>Bacilli</taxon>
        <taxon>Bacillales</taxon>
        <taxon>Bacillaceae</taxon>
        <taxon>Neobacillus</taxon>
    </lineage>
</organism>
<dbReference type="Gene3D" id="3.20.20.140">
    <property type="entry name" value="Metal-dependent hydrolases"/>
    <property type="match status" value="1"/>
</dbReference>
<dbReference type="Gene3D" id="3.10.310.70">
    <property type="match status" value="1"/>
</dbReference>
<keyword evidence="2" id="KW-0378">Hydrolase</keyword>
<keyword evidence="3" id="KW-1185">Reference proteome</keyword>
<reference evidence="3" key="1">
    <citation type="submission" date="2015-05" db="EMBL/GenBank/DDBJ databases">
        <authorList>
            <person name="Urmite Genomes"/>
        </authorList>
    </citation>
    <scope>NUCLEOTIDE SEQUENCE [LARGE SCALE GENOMIC DNA]</scope>
    <source>
        <strain evidence="3">LF1</strain>
    </source>
</reference>